<name>I3E979_BACMM</name>
<keyword evidence="1" id="KW-0472">Membrane</keyword>
<keyword evidence="3" id="KW-1185">Reference proteome</keyword>
<dbReference type="AlphaFoldDB" id="I3E979"/>
<proteinExistence type="predicted"/>
<reference evidence="2 3" key="1">
    <citation type="journal article" date="2015" name="BMC Genomics">
        <title>Transcriptome analysis of thermophilic methylotrophic Bacillus methanolicus MGA3 using RNA-sequencing provides detailed insights into its previously uncharted transcriptional landscape.</title>
        <authorList>
            <person name="Irla M."/>
            <person name="Neshat A."/>
            <person name="Brautaset T."/>
            <person name="Ruckert C."/>
            <person name="Kalinowski J."/>
            <person name="Wendisch V.F."/>
        </authorList>
    </citation>
    <scope>NUCLEOTIDE SEQUENCE [LARGE SCALE GENOMIC DNA]</scope>
    <source>
        <strain evidence="3">MGA3 / ATCC 53907</strain>
    </source>
</reference>
<sequence>MDIERVFEEKYFLIGRLFTLGGTVLLLIGAIISVIITYRAYVHAINS</sequence>
<keyword evidence="1" id="KW-1133">Transmembrane helix</keyword>
<evidence type="ECO:0000256" key="1">
    <source>
        <dbReference type="SAM" id="Phobius"/>
    </source>
</evidence>
<gene>
    <name evidence="2" type="ORF">BMMGA3_09535</name>
</gene>
<dbReference type="KEGG" id="bmet:BMMGA3_09535"/>
<feature type="transmembrane region" description="Helical" evidence="1">
    <location>
        <begin position="20"/>
        <end position="41"/>
    </location>
</feature>
<dbReference type="EMBL" id="CP007739">
    <property type="protein sequence ID" value="AIE60305.1"/>
    <property type="molecule type" value="Genomic_DNA"/>
</dbReference>
<dbReference type="RefSeq" id="WP_004434668.1">
    <property type="nucleotide sequence ID" value="NZ_ADWW01000002.1"/>
</dbReference>
<dbReference type="Proteomes" id="UP000027602">
    <property type="component" value="Chromosome"/>
</dbReference>
<keyword evidence="1" id="KW-0812">Transmembrane</keyword>
<organism evidence="2 3">
    <name type="scientific">Bacillus methanolicus (strain MGA3 / ATCC 53907)</name>
    <dbReference type="NCBI Taxonomy" id="796606"/>
    <lineage>
        <taxon>Bacteria</taxon>
        <taxon>Bacillati</taxon>
        <taxon>Bacillota</taxon>
        <taxon>Bacilli</taxon>
        <taxon>Bacillales</taxon>
        <taxon>Bacillaceae</taxon>
        <taxon>Bacillus</taxon>
    </lineage>
</organism>
<evidence type="ECO:0000313" key="2">
    <source>
        <dbReference type="EMBL" id="AIE60305.1"/>
    </source>
</evidence>
<dbReference type="HOGENOM" id="CLU_3164743_0_0_9"/>
<dbReference type="STRING" id="796606.BMMGA3_09535"/>
<evidence type="ECO:0000313" key="3">
    <source>
        <dbReference type="Proteomes" id="UP000027602"/>
    </source>
</evidence>
<accession>I3E979</accession>
<protein>
    <submittedName>
        <fullName evidence="2">Putative membrane protein</fullName>
    </submittedName>
</protein>